<name>A0ABV8M0V6_9ACTN</name>
<dbReference type="Pfam" id="PF09234">
    <property type="entry name" value="DUF1963"/>
    <property type="match status" value="1"/>
</dbReference>
<keyword evidence="2" id="KW-1185">Reference proteome</keyword>
<proteinExistence type="predicted"/>
<dbReference type="Proteomes" id="UP001595816">
    <property type="component" value="Unassembled WGS sequence"/>
</dbReference>
<reference evidence="2" key="1">
    <citation type="journal article" date="2019" name="Int. J. Syst. Evol. Microbiol.">
        <title>The Global Catalogue of Microorganisms (GCM) 10K type strain sequencing project: providing services to taxonomists for standard genome sequencing and annotation.</title>
        <authorList>
            <consortium name="The Broad Institute Genomics Platform"/>
            <consortium name="The Broad Institute Genome Sequencing Center for Infectious Disease"/>
            <person name="Wu L."/>
            <person name="Ma J."/>
        </authorList>
    </citation>
    <scope>NUCLEOTIDE SEQUENCE [LARGE SCALE GENOMIC DNA]</scope>
    <source>
        <strain evidence="2">CGMCC 4.7289</strain>
    </source>
</reference>
<dbReference type="EMBL" id="JBHSAY010000029">
    <property type="protein sequence ID" value="MFC4136224.1"/>
    <property type="molecule type" value="Genomic_DNA"/>
</dbReference>
<accession>A0ABV8M0V6</accession>
<dbReference type="RefSeq" id="WP_253751303.1">
    <property type="nucleotide sequence ID" value="NZ_JAMZDZ010000001.1"/>
</dbReference>
<dbReference type="Gene3D" id="2.30.320.10">
    <property type="entry name" value="YwqG-like"/>
    <property type="match status" value="1"/>
</dbReference>
<evidence type="ECO:0000313" key="2">
    <source>
        <dbReference type="Proteomes" id="UP001595816"/>
    </source>
</evidence>
<sequence>MDLRAKRAELSRLCADVVGESVGAQLAALACPAFQLRPAEAGQPATGRCALGGPALLDPGTPWPHHRDVPLSLAAVLDTDALADLLGEPVPWRTGLLNVFVYDPVPEHEWDADLTSPGWARVIAAHPDRAVERTAAEPAESYERIAVDAVPVLTLPDQWDDVVNRLDRGPHRQNILGMELHPVYEQWGDVNGHTAFGWPGWELGPSPYWAEDHLHLLKLDAFPFDGTLYVSVPAARLRSGDLSGAVATLETY</sequence>
<gene>
    <name evidence="1" type="ORF">ACFOZ4_36925</name>
</gene>
<dbReference type="InterPro" id="IPR015315">
    <property type="entry name" value="DUF1963"/>
</dbReference>
<dbReference type="PROSITE" id="PS51257">
    <property type="entry name" value="PROKAR_LIPOPROTEIN"/>
    <property type="match status" value="1"/>
</dbReference>
<comment type="caution">
    <text evidence="1">The sequence shown here is derived from an EMBL/GenBank/DDBJ whole genome shotgun (WGS) entry which is preliminary data.</text>
</comment>
<evidence type="ECO:0000313" key="1">
    <source>
        <dbReference type="EMBL" id="MFC4136224.1"/>
    </source>
</evidence>
<organism evidence="1 2">
    <name type="scientific">Hamadaea flava</name>
    <dbReference type="NCBI Taxonomy" id="1742688"/>
    <lineage>
        <taxon>Bacteria</taxon>
        <taxon>Bacillati</taxon>
        <taxon>Actinomycetota</taxon>
        <taxon>Actinomycetes</taxon>
        <taxon>Micromonosporales</taxon>
        <taxon>Micromonosporaceae</taxon>
        <taxon>Hamadaea</taxon>
    </lineage>
</organism>
<protein>
    <submittedName>
        <fullName evidence="1">DUF1963 domain-containing protein</fullName>
    </submittedName>
</protein>